<name>A0A8J2PEB4_9HEXA</name>
<dbReference type="GO" id="GO:0004420">
    <property type="term" value="F:hydroxymethylglutaryl-CoA reductase (NADPH) activity"/>
    <property type="evidence" value="ECO:0007669"/>
    <property type="project" value="UniProtKB-EC"/>
</dbReference>
<keyword evidence="5" id="KW-1185">Reference proteome</keyword>
<dbReference type="AlphaFoldDB" id="A0A8J2PEB4"/>
<dbReference type="PROSITE" id="PS00066">
    <property type="entry name" value="HMG_COA_REDUCTASE_1"/>
    <property type="match status" value="1"/>
</dbReference>
<reference evidence="4" key="1">
    <citation type="submission" date="2021-06" db="EMBL/GenBank/DDBJ databases">
        <authorList>
            <person name="Hodson N. C."/>
            <person name="Mongue J. A."/>
            <person name="Jaron S. K."/>
        </authorList>
    </citation>
    <scope>NUCLEOTIDE SEQUENCE</scope>
</reference>
<evidence type="ECO:0000256" key="3">
    <source>
        <dbReference type="ARBA" id="ARBA00016920"/>
    </source>
</evidence>
<dbReference type="GO" id="GO:0016126">
    <property type="term" value="P:sterol biosynthetic process"/>
    <property type="evidence" value="ECO:0007669"/>
    <property type="project" value="TreeGrafter"/>
</dbReference>
<dbReference type="PANTHER" id="PTHR10572:SF24">
    <property type="entry name" value="3-HYDROXY-3-METHYLGLUTARYL-COENZYME A REDUCTASE"/>
    <property type="match status" value="1"/>
</dbReference>
<dbReference type="GO" id="GO:0005789">
    <property type="term" value="C:endoplasmic reticulum membrane"/>
    <property type="evidence" value="ECO:0007669"/>
    <property type="project" value="TreeGrafter"/>
</dbReference>
<dbReference type="CDD" id="cd00643">
    <property type="entry name" value="HMG-CoA_reductase_classI"/>
    <property type="match status" value="1"/>
</dbReference>
<dbReference type="InterPro" id="IPR023076">
    <property type="entry name" value="HMG_CoA_Rdtase_CS"/>
</dbReference>
<comment type="caution">
    <text evidence="4">The sequence shown here is derived from an EMBL/GenBank/DDBJ whole genome shotgun (WGS) entry which is preliminary data.</text>
</comment>
<dbReference type="OrthoDB" id="310654at2759"/>
<evidence type="ECO:0000313" key="5">
    <source>
        <dbReference type="Proteomes" id="UP000708208"/>
    </source>
</evidence>
<dbReference type="EC" id="1.1.1.34" evidence="2"/>
<evidence type="ECO:0000256" key="1">
    <source>
        <dbReference type="ARBA" id="ARBA00005084"/>
    </source>
</evidence>
<dbReference type="GO" id="GO:0015936">
    <property type="term" value="P:coenzyme A metabolic process"/>
    <property type="evidence" value="ECO:0007669"/>
    <property type="project" value="InterPro"/>
</dbReference>
<dbReference type="InterPro" id="IPR002202">
    <property type="entry name" value="HMG_CoA_Rdtase"/>
</dbReference>
<gene>
    <name evidence="4" type="ORF">AFUS01_LOCUS29127</name>
</gene>
<accession>A0A8J2PEB4</accession>
<dbReference type="GO" id="GO:0008299">
    <property type="term" value="P:isoprenoid biosynthetic process"/>
    <property type="evidence" value="ECO:0007669"/>
    <property type="project" value="InterPro"/>
</dbReference>
<feature type="non-terminal residue" evidence="4">
    <location>
        <position position="266"/>
    </location>
</feature>
<sequence length="266" mass="28414">MVQKQVPVTESLSYKNYDYGKVYGACCENVIGVVGIPVGVAGPLLMNSKEYYVPMATTEGCLVASTNRGFNATLSGGGIFSRVSSDAMTRGPVVRFPSAMRSVEAKEWLEMPEHFHKIKKDFDSTSRFGRLMSLQATPAGKFLFIRFVAKTGDAMGMNMVSKACELALQSLKKDFGDMEVLSVSGNYCTDKKPSGINWVQGRGKSVIAEAIIPGKTVKTVLKTTVPAIVELNIAKNLVGSAMAGSVGGFNAHASNMVTAIFIATGQ</sequence>
<protein>
    <recommendedName>
        <fullName evidence="3">3-hydroxy-3-methylglutaryl-coenzyme A reductase</fullName>
        <ecNumber evidence="2">1.1.1.34</ecNumber>
    </recommendedName>
</protein>
<dbReference type="Proteomes" id="UP000708208">
    <property type="component" value="Unassembled WGS sequence"/>
</dbReference>
<comment type="pathway">
    <text evidence="1">Metabolic intermediate biosynthesis; (R)-mevalonate biosynthesis; (R)-mevalonate from acetyl-CoA: step 3/3.</text>
</comment>
<dbReference type="Pfam" id="PF00368">
    <property type="entry name" value="HMG-CoA_red"/>
    <property type="match status" value="1"/>
</dbReference>
<dbReference type="InterPro" id="IPR004554">
    <property type="entry name" value="HMG_CoA_Rdtase_eu_arc"/>
</dbReference>
<dbReference type="PANTHER" id="PTHR10572">
    <property type="entry name" value="3-HYDROXY-3-METHYLGLUTARYL-COENZYME A REDUCTASE"/>
    <property type="match status" value="1"/>
</dbReference>
<evidence type="ECO:0000256" key="2">
    <source>
        <dbReference type="ARBA" id="ARBA00012999"/>
    </source>
</evidence>
<dbReference type="GO" id="GO:0005778">
    <property type="term" value="C:peroxisomal membrane"/>
    <property type="evidence" value="ECO:0007669"/>
    <property type="project" value="TreeGrafter"/>
</dbReference>
<organism evidence="4 5">
    <name type="scientific">Allacma fusca</name>
    <dbReference type="NCBI Taxonomy" id="39272"/>
    <lineage>
        <taxon>Eukaryota</taxon>
        <taxon>Metazoa</taxon>
        <taxon>Ecdysozoa</taxon>
        <taxon>Arthropoda</taxon>
        <taxon>Hexapoda</taxon>
        <taxon>Collembola</taxon>
        <taxon>Symphypleona</taxon>
        <taxon>Sminthuridae</taxon>
        <taxon>Allacma</taxon>
    </lineage>
</organism>
<dbReference type="PROSITE" id="PS50065">
    <property type="entry name" value="HMG_COA_REDUCTASE_4"/>
    <property type="match status" value="1"/>
</dbReference>
<proteinExistence type="predicted"/>
<dbReference type="EMBL" id="CAJVCH010426202">
    <property type="protein sequence ID" value="CAG7818638.1"/>
    <property type="molecule type" value="Genomic_DNA"/>
</dbReference>
<evidence type="ECO:0000313" key="4">
    <source>
        <dbReference type="EMBL" id="CAG7818638.1"/>
    </source>
</evidence>